<dbReference type="InterPro" id="IPR008254">
    <property type="entry name" value="Flavodoxin/NO_synth"/>
</dbReference>
<dbReference type="EMBL" id="CP023699">
    <property type="protein sequence ID" value="QEU90118.1"/>
    <property type="molecule type" value="Genomic_DNA"/>
</dbReference>
<dbReference type="RefSeq" id="WP_055544414.1">
    <property type="nucleotide sequence ID" value="NZ_CP023699.1"/>
</dbReference>
<organism evidence="2 3">
    <name type="scientific">Streptomyces kanamyceticus</name>
    <dbReference type="NCBI Taxonomy" id="1967"/>
    <lineage>
        <taxon>Bacteria</taxon>
        <taxon>Bacillati</taxon>
        <taxon>Actinomycetota</taxon>
        <taxon>Actinomycetes</taxon>
        <taxon>Kitasatosporales</taxon>
        <taxon>Streptomycetaceae</taxon>
        <taxon>Streptomyces</taxon>
    </lineage>
</organism>
<dbReference type="Gene3D" id="3.40.50.360">
    <property type="match status" value="1"/>
</dbReference>
<sequence>MTVKVLVAYATKNGSTAEIARTITEVLREEGLEAELRPVADVGELQEYDAVVLGSPLYKGQWHKDARRFAKRRREELAQRPVWLFSSGPLDASASERNIPPVPSVRRLLIEIHAKEHATFGGCLTEDARSWAARMIVKAGHGGDFRDVKQISAWAQHVGVTLRGGAAPRREER</sequence>
<evidence type="ECO:0000313" key="3">
    <source>
        <dbReference type="Proteomes" id="UP000325529"/>
    </source>
</evidence>
<dbReference type="PANTHER" id="PTHR38030">
    <property type="entry name" value="PROTOPORPHYRINOGEN IX DEHYDROGENASE [MENAQUINONE]"/>
    <property type="match status" value="1"/>
</dbReference>
<dbReference type="AlphaFoldDB" id="A0A5J6G864"/>
<protein>
    <submittedName>
        <fullName evidence="2">Flavodoxin</fullName>
    </submittedName>
</protein>
<dbReference type="GO" id="GO:0010181">
    <property type="term" value="F:FMN binding"/>
    <property type="evidence" value="ECO:0007669"/>
    <property type="project" value="InterPro"/>
</dbReference>
<dbReference type="Proteomes" id="UP000325529">
    <property type="component" value="Chromosome"/>
</dbReference>
<dbReference type="SUPFAM" id="SSF52218">
    <property type="entry name" value="Flavoproteins"/>
    <property type="match status" value="1"/>
</dbReference>
<dbReference type="InterPro" id="IPR026816">
    <property type="entry name" value="Flavodoxin_dom"/>
</dbReference>
<dbReference type="InterPro" id="IPR052200">
    <property type="entry name" value="Protoporphyrinogen_IX_DH"/>
</dbReference>
<accession>A0A5J6G864</accession>
<gene>
    <name evidence="2" type="ORF">CP970_03620</name>
</gene>
<evidence type="ECO:0000259" key="1">
    <source>
        <dbReference type="PROSITE" id="PS50902"/>
    </source>
</evidence>
<dbReference type="KEGG" id="ska:CP970_03620"/>
<feature type="domain" description="Flavodoxin-like" evidence="1">
    <location>
        <begin position="5"/>
        <end position="136"/>
    </location>
</feature>
<dbReference type="GO" id="GO:0070819">
    <property type="term" value="F:menaquinone-dependent protoporphyrinogen oxidase activity"/>
    <property type="evidence" value="ECO:0007669"/>
    <property type="project" value="TreeGrafter"/>
</dbReference>
<dbReference type="InterPro" id="IPR029039">
    <property type="entry name" value="Flavoprotein-like_sf"/>
</dbReference>
<keyword evidence="3" id="KW-1185">Reference proteome</keyword>
<dbReference type="OrthoDB" id="129384at2"/>
<dbReference type="GO" id="GO:0006783">
    <property type="term" value="P:heme biosynthetic process"/>
    <property type="evidence" value="ECO:0007669"/>
    <property type="project" value="TreeGrafter"/>
</dbReference>
<evidence type="ECO:0000313" key="2">
    <source>
        <dbReference type="EMBL" id="QEU90118.1"/>
    </source>
</evidence>
<proteinExistence type="predicted"/>
<name>A0A5J6G864_STRKN</name>
<dbReference type="Pfam" id="PF12724">
    <property type="entry name" value="Flavodoxin_5"/>
    <property type="match status" value="1"/>
</dbReference>
<dbReference type="PANTHER" id="PTHR38030:SF2">
    <property type="entry name" value="PROTOPORPHYRINOGEN IX DEHYDROGENASE [QUINONE]"/>
    <property type="match status" value="1"/>
</dbReference>
<dbReference type="CDD" id="cd00133">
    <property type="entry name" value="PTS_IIB"/>
    <property type="match status" value="1"/>
</dbReference>
<reference evidence="2 3" key="1">
    <citation type="submission" date="2017-09" db="EMBL/GenBank/DDBJ databases">
        <authorList>
            <person name="Lee N."/>
            <person name="Cho B.-K."/>
        </authorList>
    </citation>
    <scope>NUCLEOTIDE SEQUENCE [LARGE SCALE GENOMIC DNA]</scope>
    <source>
        <strain evidence="2 3">ATCC 12853</strain>
    </source>
</reference>
<dbReference type="PROSITE" id="PS50902">
    <property type="entry name" value="FLAVODOXIN_LIKE"/>
    <property type="match status" value="1"/>
</dbReference>